<organism evidence="1 2">
    <name type="scientific">Blattamonas nauphoetae</name>
    <dbReference type="NCBI Taxonomy" id="2049346"/>
    <lineage>
        <taxon>Eukaryota</taxon>
        <taxon>Metamonada</taxon>
        <taxon>Preaxostyla</taxon>
        <taxon>Oxymonadida</taxon>
        <taxon>Blattamonas</taxon>
    </lineage>
</organism>
<evidence type="ECO:0000313" key="2">
    <source>
        <dbReference type="Proteomes" id="UP001281761"/>
    </source>
</evidence>
<keyword evidence="2" id="KW-1185">Reference proteome</keyword>
<dbReference type="EMBL" id="JARBJD010000082">
    <property type="protein sequence ID" value="KAK2954121.1"/>
    <property type="molecule type" value="Genomic_DNA"/>
</dbReference>
<name>A0ABQ9XPY5_9EUKA</name>
<accession>A0ABQ9XPY5</accession>
<comment type="caution">
    <text evidence="1">The sequence shown here is derived from an EMBL/GenBank/DDBJ whole genome shotgun (WGS) entry which is preliminary data.</text>
</comment>
<reference evidence="1 2" key="1">
    <citation type="journal article" date="2022" name="bioRxiv">
        <title>Genomics of Preaxostyla Flagellates Illuminates Evolutionary Transitions and the Path Towards Mitochondrial Loss.</title>
        <authorList>
            <person name="Novak L.V.F."/>
            <person name="Treitli S.C."/>
            <person name="Pyrih J."/>
            <person name="Halakuc P."/>
            <person name="Pipaliya S.V."/>
            <person name="Vacek V."/>
            <person name="Brzon O."/>
            <person name="Soukal P."/>
            <person name="Eme L."/>
            <person name="Dacks J.B."/>
            <person name="Karnkowska A."/>
            <person name="Elias M."/>
            <person name="Hampl V."/>
        </authorList>
    </citation>
    <scope>NUCLEOTIDE SEQUENCE [LARGE SCALE GENOMIC DNA]</scope>
    <source>
        <strain evidence="1">NAU3</strain>
        <tissue evidence="1">Gut</tissue>
    </source>
</reference>
<proteinExistence type="predicted"/>
<evidence type="ECO:0000313" key="1">
    <source>
        <dbReference type="EMBL" id="KAK2954121.1"/>
    </source>
</evidence>
<sequence>MDVKLTSSYRQIDTTKAKQTNCVEVFLSPLYGECKTLHPIMLNGLLVLVTESDWALSTILKVEYIKPLEEYCSKTQPCDVPVTLPKLLIVIVPSASTDSSSELVPFAGRLCFTLAEHVSEMKSLFAESSASDGTVSAPSATLPEESPLLSGNTVLEMLWAGFSLLYSLLLSENQLFDDILIYGDIVTFLKSTIVACLDLLEQQKTESICPHTGRTDKFIRVLDISWNCAGESLYSSHKSLHPIVESVFSDVPQLCSLLERTCCFSSSRSICHLKMIINLACILPRFIPGVLEENLVERMINTSTPMTVPTEHGGFHLFLIWAITNLIWDPRKITEDKEERKRIQKLEFERVLIPAKRYLQFIFQREEFIPKVSSGNQNMSTIVGLLLGKTLILERDLFEYGEIVETGREEWEVEWLVKKTNEKDLGERLQIIRAHDVRMKKKEKARWKKRVERQREAGHSDAMEGWLMRRDNETRTEIVNYLRQIQKESGMNVRF</sequence>
<dbReference type="Proteomes" id="UP001281761">
    <property type="component" value="Unassembled WGS sequence"/>
</dbReference>
<protein>
    <submittedName>
        <fullName evidence="1">Uncharacterized protein</fullName>
    </submittedName>
</protein>
<gene>
    <name evidence="1" type="ORF">BLNAU_10938</name>
</gene>